<dbReference type="SMART" id="SM00857">
    <property type="entry name" value="Resolvase"/>
    <property type="match status" value="1"/>
</dbReference>
<reference evidence="6 7" key="1">
    <citation type="journal article" date="2024" name="Appl. Microbiol. Biotechnol.">
        <title>Biosynthetic gene clusters with biotechnological applications in novel Antarctic isolates from Actinomycetota.</title>
        <authorList>
            <person name="Bruna P."/>
            <person name="Nunez-Montero K."/>
            <person name="Contreras M.J."/>
            <person name="Leal K."/>
            <person name="Garcia M."/>
            <person name="Abanto M."/>
            <person name="Barrientos L."/>
        </authorList>
    </citation>
    <scope>NUCLEOTIDE SEQUENCE [LARGE SCALE GENOMIC DNA]</scope>
    <source>
        <strain evidence="6 7">Se16.17</strain>
    </source>
</reference>
<dbReference type="PROSITE" id="PS51736">
    <property type="entry name" value="RECOMBINASES_3"/>
    <property type="match status" value="1"/>
</dbReference>
<dbReference type="CDD" id="cd03768">
    <property type="entry name" value="SR_ResInv"/>
    <property type="match status" value="1"/>
</dbReference>
<dbReference type="Gene3D" id="3.40.50.1390">
    <property type="entry name" value="Resolvase, N-terminal catalytic domain"/>
    <property type="match status" value="1"/>
</dbReference>
<accession>A0ABV0GQW2</accession>
<keyword evidence="7" id="KW-1185">Reference proteome</keyword>
<dbReference type="Pfam" id="PF00239">
    <property type="entry name" value="Resolvase"/>
    <property type="match status" value="1"/>
</dbReference>
<keyword evidence="2" id="KW-0229">DNA integration</keyword>
<dbReference type="Proteomes" id="UP001448614">
    <property type="component" value="Unassembled WGS sequence"/>
</dbReference>
<evidence type="ECO:0000256" key="2">
    <source>
        <dbReference type="ARBA" id="ARBA00022908"/>
    </source>
</evidence>
<dbReference type="InterPro" id="IPR006119">
    <property type="entry name" value="Resolv_N"/>
</dbReference>
<dbReference type="RefSeq" id="WP_081733323.1">
    <property type="nucleotide sequence ID" value="NZ_JBBMFV010000004.1"/>
</dbReference>
<dbReference type="InterPro" id="IPR006118">
    <property type="entry name" value="Recombinase_CS"/>
</dbReference>
<proteinExistence type="inferred from homology"/>
<dbReference type="InterPro" id="IPR006120">
    <property type="entry name" value="Resolvase_HTH_dom"/>
</dbReference>
<sequence length="195" mass="20900">MGVFGKLERLNISIGYARESNFGPSLADQVQVLKAAGAVDVYEERATGATELREQWRACLEALKPGDSLLVSDLTRLGRSTSDLVGIIALLAERSVTFRVVAEPWLDTGGQHGRVILGLFESIANYERSRLSERTTVGLAAARALGRLGGRPPAMTPHKLEAARNLRSKKMTLSEIADTLGVSTSTVARALSGPL</sequence>
<protein>
    <submittedName>
        <fullName evidence="6">Recombinase family protein</fullName>
    </submittedName>
</protein>
<dbReference type="PROSITE" id="PS00398">
    <property type="entry name" value="RECOMBINASES_2"/>
    <property type="match status" value="1"/>
</dbReference>
<dbReference type="InterPro" id="IPR009057">
    <property type="entry name" value="Homeodomain-like_sf"/>
</dbReference>
<comment type="caution">
    <text evidence="6">The sequence shown here is derived from an EMBL/GenBank/DDBJ whole genome shotgun (WGS) entry which is preliminary data.</text>
</comment>
<dbReference type="PANTHER" id="PTHR30461:SF2">
    <property type="entry name" value="SERINE RECOMBINASE PINE-RELATED"/>
    <property type="match status" value="1"/>
</dbReference>
<evidence type="ECO:0000313" key="7">
    <source>
        <dbReference type="Proteomes" id="UP001448614"/>
    </source>
</evidence>
<evidence type="ECO:0000259" key="5">
    <source>
        <dbReference type="PROSITE" id="PS51736"/>
    </source>
</evidence>
<gene>
    <name evidence="6" type="ORF">V3C41_07300</name>
</gene>
<name>A0ABV0GQW2_PAENI</name>
<keyword evidence="3" id="KW-0238">DNA-binding</keyword>
<dbReference type="SUPFAM" id="SSF46689">
    <property type="entry name" value="Homeodomain-like"/>
    <property type="match status" value="1"/>
</dbReference>
<keyword evidence="4" id="KW-0233">DNA recombination</keyword>
<evidence type="ECO:0000256" key="3">
    <source>
        <dbReference type="ARBA" id="ARBA00023125"/>
    </source>
</evidence>
<comment type="similarity">
    <text evidence="1">Belongs to the site-specific recombinase resolvase family.</text>
</comment>
<dbReference type="PANTHER" id="PTHR30461">
    <property type="entry name" value="DNA-INVERTASE FROM LAMBDOID PROPHAGE"/>
    <property type="match status" value="1"/>
</dbReference>
<dbReference type="InterPro" id="IPR036162">
    <property type="entry name" value="Resolvase-like_N_sf"/>
</dbReference>
<dbReference type="InterPro" id="IPR050639">
    <property type="entry name" value="SSR_resolvase"/>
</dbReference>
<feature type="domain" description="Resolvase/invertase-type recombinase catalytic" evidence="5">
    <location>
        <begin position="12"/>
        <end position="146"/>
    </location>
</feature>
<organism evidence="6 7">
    <name type="scientific">Paenarthrobacter nicotinovorans</name>
    <name type="common">Arthrobacter nicotinovorans</name>
    <dbReference type="NCBI Taxonomy" id="29320"/>
    <lineage>
        <taxon>Bacteria</taxon>
        <taxon>Bacillati</taxon>
        <taxon>Actinomycetota</taxon>
        <taxon>Actinomycetes</taxon>
        <taxon>Micrococcales</taxon>
        <taxon>Micrococcaceae</taxon>
        <taxon>Paenarthrobacter</taxon>
    </lineage>
</organism>
<dbReference type="SUPFAM" id="SSF53041">
    <property type="entry name" value="Resolvase-like"/>
    <property type="match status" value="1"/>
</dbReference>
<dbReference type="Pfam" id="PF02796">
    <property type="entry name" value="HTH_7"/>
    <property type="match status" value="1"/>
</dbReference>
<dbReference type="CDD" id="cd00569">
    <property type="entry name" value="HTH_Hin_like"/>
    <property type="match status" value="1"/>
</dbReference>
<evidence type="ECO:0000256" key="1">
    <source>
        <dbReference type="ARBA" id="ARBA00009913"/>
    </source>
</evidence>
<dbReference type="EMBL" id="JBBMFV010000004">
    <property type="protein sequence ID" value="MEO3940870.1"/>
    <property type="molecule type" value="Genomic_DNA"/>
</dbReference>
<evidence type="ECO:0000256" key="4">
    <source>
        <dbReference type="ARBA" id="ARBA00023172"/>
    </source>
</evidence>
<evidence type="ECO:0000313" key="6">
    <source>
        <dbReference type="EMBL" id="MEO3940870.1"/>
    </source>
</evidence>
<dbReference type="Gene3D" id="1.10.10.60">
    <property type="entry name" value="Homeodomain-like"/>
    <property type="match status" value="1"/>
</dbReference>